<organism evidence="5 6">
    <name type="scientific">Echinimonas agarilytica</name>
    <dbReference type="NCBI Taxonomy" id="1215918"/>
    <lineage>
        <taxon>Bacteria</taxon>
        <taxon>Pseudomonadati</taxon>
        <taxon>Pseudomonadota</taxon>
        <taxon>Gammaproteobacteria</taxon>
        <taxon>Alteromonadales</taxon>
        <taxon>Echinimonadaceae</taxon>
        <taxon>Echinimonas</taxon>
    </lineage>
</organism>
<reference evidence="5 6" key="1">
    <citation type="journal article" date="2013" name="Antonie Van Leeuwenhoek">
        <title>Echinimonas agarilytica gen. nov., sp. nov., a new gammaproteobacterium isolated from the sea urchin Strongylocentrotus intermedius.</title>
        <authorList>
            <person name="Nedashkovskaya O.I."/>
            <person name="Stenkova A.M."/>
            <person name="Zhukova N.V."/>
            <person name="Van Trappen S."/>
            <person name="Lee J.S."/>
            <person name="Kim S.B."/>
        </authorList>
    </citation>
    <scope>NUCLEOTIDE SEQUENCE [LARGE SCALE GENOMIC DNA]</scope>
    <source>
        <strain evidence="5 6">KMM 6351</strain>
    </source>
</reference>
<accession>A0AA41W892</accession>
<keyword evidence="1" id="KW-0479">Metal-binding</keyword>
<name>A0AA41W892_9GAMM</name>
<evidence type="ECO:0000256" key="2">
    <source>
        <dbReference type="ARBA" id="ARBA00022771"/>
    </source>
</evidence>
<dbReference type="AlphaFoldDB" id="A0AA41W892"/>
<evidence type="ECO:0000313" key="5">
    <source>
        <dbReference type="EMBL" id="MCM2681030.1"/>
    </source>
</evidence>
<dbReference type="RefSeq" id="WP_251262505.1">
    <property type="nucleotide sequence ID" value="NZ_JAMQGP010000008.1"/>
</dbReference>
<evidence type="ECO:0000313" key="6">
    <source>
        <dbReference type="Proteomes" id="UP001165393"/>
    </source>
</evidence>
<comment type="caution">
    <text evidence="5">The sequence shown here is derived from an EMBL/GenBank/DDBJ whole genome shotgun (WGS) entry which is preliminary data.</text>
</comment>
<dbReference type="InterPro" id="IPR018551">
    <property type="entry name" value="DUF2007"/>
</dbReference>
<gene>
    <name evidence="5" type="ORF">NAF29_15350</name>
</gene>
<dbReference type="InterPro" id="IPR001876">
    <property type="entry name" value="Znf_RanBP2"/>
</dbReference>
<dbReference type="Pfam" id="PF09413">
    <property type="entry name" value="DUF2007"/>
    <property type="match status" value="1"/>
</dbReference>
<evidence type="ECO:0000256" key="1">
    <source>
        <dbReference type="ARBA" id="ARBA00022723"/>
    </source>
</evidence>
<dbReference type="EMBL" id="JAMQGP010000008">
    <property type="protein sequence ID" value="MCM2681030.1"/>
    <property type="molecule type" value="Genomic_DNA"/>
</dbReference>
<dbReference type="GO" id="GO:0008270">
    <property type="term" value="F:zinc ion binding"/>
    <property type="evidence" value="ECO:0007669"/>
    <property type="project" value="UniProtKB-KW"/>
</dbReference>
<dbReference type="PROSITE" id="PS01358">
    <property type="entry name" value="ZF_RANBP2_1"/>
    <property type="match status" value="1"/>
</dbReference>
<evidence type="ECO:0000256" key="3">
    <source>
        <dbReference type="ARBA" id="ARBA00022833"/>
    </source>
</evidence>
<keyword evidence="2" id="KW-0863">Zinc-finger</keyword>
<keyword evidence="3" id="KW-0862">Zinc</keyword>
<evidence type="ECO:0000259" key="4">
    <source>
        <dbReference type="PROSITE" id="PS01358"/>
    </source>
</evidence>
<dbReference type="Proteomes" id="UP001165393">
    <property type="component" value="Unassembled WGS sequence"/>
</dbReference>
<feature type="domain" description="RanBP2-type" evidence="4">
    <location>
        <begin position="78"/>
        <end position="97"/>
    </location>
</feature>
<keyword evidence="6" id="KW-1185">Reference proteome</keyword>
<proteinExistence type="predicted"/>
<sequence>MALEFLSHADNTLQAYLLKGWFEQQGIAVQIRGEVLGGAVGELPTEVLQPQLWTDIEHLDKAQILLKSWQSEPSSSLWFCRHCSEENPTSFDTCWSCGTESQRNT</sequence>
<protein>
    <submittedName>
        <fullName evidence="5">DUF2007 domain-containing protein</fullName>
    </submittedName>
</protein>